<dbReference type="GO" id="GO:0046100">
    <property type="term" value="P:hypoxanthine metabolic process"/>
    <property type="evidence" value="ECO:0007669"/>
    <property type="project" value="TreeGrafter"/>
</dbReference>
<sequence length="175" mass="19634">MGIKSIIIDQKQVEAGCNAALKWCNEHFAGKQVIVLGILKGCIPFLGKLISQFTFDLQLDFVAVASYHGGSRQQEAPKIVLDMSHDPKGKDILLIEDIIDSGRSIKLVLDLLHTRKAKSVILVSFIEKLKPREADIKVDYSCFKNQDEFLVGFGLDYQGFYRNLPYVGVFDPEDN</sequence>
<evidence type="ECO:0000256" key="13">
    <source>
        <dbReference type="ARBA" id="ARBA00048811"/>
    </source>
</evidence>
<comment type="pathway">
    <text evidence="3 15">Purine metabolism; IMP biosynthesis via salvage pathway; IMP from hypoxanthine: step 1/1.</text>
</comment>
<evidence type="ECO:0000256" key="5">
    <source>
        <dbReference type="ARBA" id="ARBA00008391"/>
    </source>
</evidence>
<evidence type="ECO:0000256" key="6">
    <source>
        <dbReference type="ARBA" id="ARBA00022490"/>
    </source>
</evidence>
<dbReference type="InterPro" id="IPR029057">
    <property type="entry name" value="PRTase-like"/>
</dbReference>
<dbReference type="PaxDb" id="722438-MPNE_0784"/>
<evidence type="ECO:0000256" key="8">
    <source>
        <dbReference type="ARBA" id="ARBA00022679"/>
    </source>
</evidence>
<evidence type="ECO:0000256" key="7">
    <source>
        <dbReference type="ARBA" id="ARBA00022676"/>
    </source>
</evidence>
<evidence type="ECO:0000256" key="14">
    <source>
        <dbReference type="ARBA" id="ARBA00049402"/>
    </source>
</evidence>
<dbReference type="InterPro" id="IPR000836">
    <property type="entry name" value="PRTase_dom"/>
</dbReference>
<name>A0A0H3DPK6_MYCPB</name>
<dbReference type="Pfam" id="PF00156">
    <property type="entry name" value="Pribosyltran"/>
    <property type="match status" value="1"/>
</dbReference>
<evidence type="ECO:0000313" key="18">
    <source>
        <dbReference type="Proteomes" id="UP000007756"/>
    </source>
</evidence>
<dbReference type="eggNOG" id="COG0634">
    <property type="taxonomic scope" value="Bacteria"/>
</dbReference>
<dbReference type="UniPathway" id="UPA00591">
    <property type="reaction ID" value="UER00648"/>
</dbReference>
<evidence type="ECO:0000256" key="15">
    <source>
        <dbReference type="RuleBase" id="RU364099"/>
    </source>
</evidence>
<dbReference type="PATRIC" id="fig|722438.3.peg.763"/>
<evidence type="ECO:0000256" key="4">
    <source>
        <dbReference type="ARBA" id="ARBA00004676"/>
    </source>
</evidence>
<comment type="subcellular location">
    <subcellularLocation>
        <location evidence="2 15">Cytoplasm</location>
    </subcellularLocation>
</comment>
<evidence type="ECO:0000256" key="10">
    <source>
        <dbReference type="ARBA" id="ARBA00022726"/>
    </source>
</evidence>
<dbReference type="EMBL" id="CP002077">
    <property type="protein sequence ID" value="ADK87124.1"/>
    <property type="molecule type" value="Genomic_DNA"/>
</dbReference>
<dbReference type="NCBIfam" id="TIGR01203">
    <property type="entry name" value="HGPRTase"/>
    <property type="match status" value="1"/>
</dbReference>
<dbReference type="KEGG" id="mpj:MPNE_0784"/>
<organism evidence="17 18">
    <name type="scientific">Mycoplasmoides pneumoniae (strain ATCC 15531 / DSM 23978 / CIP 103766 / NBRC 14401 / NCTC 10119 / FH)</name>
    <name type="common">Mycoplasma pneumoniae</name>
    <dbReference type="NCBI Taxonomy" id="722438"/>
    <lineage>
        <taxon>Bacteria</taxon>
        <taxon>Bacillati</taxon>
        <taxon>Mycoplasmatota</taxon>
        <taxon>Mycoplasmoidales</taxon>
        <taxon>Mycoplasmoidaceae</taxon>
        <taxon>Mycoplasmoides</taxon>
    </lineage>
</organism>
<dbReference type="PANTHER" id="PTHR43340">
    <property type="entry name" value="HYPOXANTHINE-GUANINE PHOSPHORIBOSYLTRANSFERASE"/>
    <property type="match status" value="1"/>
</dbReference>
<dbReference type="Proteomes" id="UP000007756">
    <property type="component" value="Chromosome"/>
</dbReference>
<dbReference type="GO" id="GO:0006166">
    <property type="term" value="P:purine ribonucleoside salvage"/>
    <property type="evidence" value="ECO:0007669"/>
    <property type="project" value="UniProtKB-KW"/>
</dbReference>
<comment type="cofactor">
    <cofactor evidence="1 15">
        <name>Mg(2+)</name>
        <dbReference type="ChEBI" id="CHEBI:18420"/>
    </cofactor>
</comment>
<dbReference type="STRING" id="722438.F539_03775"/>
<dbReference type="EC" id="2.4.2.8" evidence="15"/>
<dbReference type="GO" id="GO:0006178">
    <property type="term" value="P:guanine salvage"/>
    <property type="evidence" value="ECO:0007669"/>
    <property type="project" value="TreeGrafter"/>
</dbReference>
<evidence type="ECO:0000256" key="12">
    <source>
        <dbReference type="ARBA" id="ARBA00022842"/>
    </source>
</evidence>
<comment type="similarity">
    <text evidence="5 15">Belongs to the purine/pyrimidine phosphoribosyltransferase family.</text>
</comment>
<dbReference type="GO" id="GO:0004422">
    <property type="term" value="F:hypoxanthine phosphoribosyltransferase activity"/>
    <property type="evidence" value="ECO:0007669"/>
    <property type="project" value="InterPro"/>
</dbReference>
<dbReference type="InterPro" id="IPR005904">
    <property type="entry name" value="Hxn_phspho_trans"/>
</dbReference>
<evidence type="ECO:0000256" key="3">
    <source>
        <dbReference type="ARBA" id="ARBA00004669"/>
    </source>
</evidence>
<evidence type="ECO:0000256" key="9">
    <source>
        <dbReference type="ARBA" id="ARBA00022723"/>
    </source>
</evidence>
<comment type="pathway">
    <text evidence="4">Purine metabolism; GMP biosynthesis via salvage pathway; GMP from guanine: step 1/1.</text>
</comment>
<keyword evidence="7 15" id="KW-0328">Glycosyltransferase</keyword>
<gene>
    <name evidence="17" type="primary">hpt</name>
    <name evidence="17" type="ordered locus">MPNE_0784</name>
</gene>
<keyword evidence="11 15" id="KW-0547">Nucleotide-binding</keyword>
<keyword evidence="6 15" id="KW-0963">Cytoplasm</keyword>
<dbReference type="GO" id="GO:0052657">
    <property type="term" value="F:guanine phosphoribosyltransferase activity"/>
    <property type="evidence" value="ECO:0007669"/>
    <property type="project" value="RHEA"/>
</dbReference>
<accession>A0A0H3DPK6</accession>
<dbReference type="GO" id="GO:0000166">
    <property type="term" value="F:nucleotide binding"/>
    <property type="evidence" value="ECO:0007669"/>
    <property type="project" value="UniProtKB-KW"/>
</dbReference>
<keyword evidence="12 15" id="KW-0460">Magnesium</keyword>
<keyword evidence="8 15" id="KW-0808">Transferase</keyword>
<dbReference type="GO" id="GO:0032264">
    <property type="term" value="P:IMP salvage"/>
    <property type="evidence" value="ECO:0007669"/>
    <property type="project" value="UniProtKB-UniPathway"/>
</dbReference>
<dbReference type="RefSeq" id="WP_014325673.1">
    <property type="nucleotide sequence ID" value="NZ_CP010546.1"/>
</dbReference>
<dbReference type="HOGENOM" id="CLU_073615_0_1_14"/>
<evidence type="ECO:0000256" key="1">
    <source>
        <dbReference type="ARBA" id="ARBA00001946"/>
    </source>
</evidence>
<keyword evidence="9 15" id="KW-0479">Metal-binding</keyword>
<reference evidence="17 18" key="1">
    <citation type="journal article" date="2010" name="Appl. Environ. Microbiol.">
        <title>Targeted chromosomal knockouts in Mycoplasma pneumoniae.</title>
        <authorList>
            <person name="Krishnakumar R."/>
            <person name="Assad-Garcia N."/>
            <person name="Benders G.A."/>
            <person name="Phan Q."/>
            <person name="Montague M.G."/>
            <person name="Glass J.I."/>
        </authorList>
    </citation>
    <scope>NUCLEOTIDE SEQUENCE [LARGE SCALE GENOMIC DNA]</scope>
    <source>
        <strain evidence="18">ATCC 15531 / DSM 22911 / NBRC 14401 / NCTC 10119 / FH</strain>
    </source>
</reference>
<dbReference type="GeneID" id="66608639"/>
<protein>
    <recommendedName>
        <fullName evidence="15">Hypoxanthine phosphoribosyltransferase</fullName>
        <ecNumber evidence="15">2.4.2.8</ecNumber>
    </recommendedName>
</protein>
<dbReference type="GO" id="GO:0000287">
    <property type="term" value="F:magnesium ion binding"/>
    <property type="evidence" value="ECO:0007669"/>
    <property type="project" value="TreeGrafter"/>
</dbReference>
<feature type="domain" description="Phosphoribosyltransferase" evidence="16">
    <location>
        <begin position="9"/>
        <end position="158"/>
    </location>
</feature>
<evidence type="ECO:0000256" key="11">
    <source>
        <dbReference type="ARBA" id="ARBA00022741"/>
    </source>
</evidence>
<proteinExistence type="inferred from homology"/>
<evidence type="ECO:0000313" key="17">
    <source>
        <dbReference type="EMBL" id="ADK87124.1"/>
    </source>
</evidence>
<evidence type="ECO:0000259" key="16">
    <source>
        <dbReference type="Pfam" id="PF00156"/>
    </source>
</evidence>
<keyword evidence="10 15" id="KW-0660">Purine salvage</keyword>
<dbReference type="GO" id="GO:0005829">
    <property type="term" value="C:cytosol"/>
    <property type="evidence" value="ECO:0007669"/>
    <property type="project" value="TreeGrafter"/>
</dbReference>
<dbReference type="CDD" id="cd06223">
    <property type="entry name" value="PRTases_typeI"/>
    <property type="match status" value="1"/>
</dbReference>
<dbReference type="AlphaFoldDB" id="A0A0H3DPK6"/>
<dbReference type="SUPFAM" id="SSF53271">
    <property type="entry name" value="PRTase-like"/>
    <property type="match status" value="1"/>
</dbReference>
<dbReference type="InterPro" id="IPR050408">
    <property type="entry name" value="HGPRT"/>
</dbReference>
<dbReference type="GO" id="GO:0032263">
    <property type="term" value="P:GMP salvage"/>
    <property type="evidence" value="ECO:0007669"/>
    <property type="project" value="TreeGrafter"/>
</dbReference>
<comment type="catalytic activity">
    <reaction evidence="13">
        <text>GMP + diphosphate = guanine + 5-phospho-alpha-D-ribose 1-diphosphate</text>
        <dbReference type="Rhea" id="RHEA:25424"/>
        <dbReference type="ChEBI" id="CHEBI:16235"/>
        <dbReference type="ChEBI" id="CHEBI:33019"/>
        <dbReference type="ChEBI" id="CHEBI:58017"/>
        <dbReference type="ChEBI" id="CHEBI:58115"/>
        <dbReference type="EC" id="2.4.2.8"/>
    </reaction>
    <physiologicalReaction direction="right-to-left" evidence="13">
        <dbReference type="Rhea" id="RHEA:25426"/>
    </physiologicalReaction>
</comment>
<evidence type="ECO:0000256" key="2">
    <source>
        <dbReference type="ARBA" id="ARBA00004496"/>
    </source>
</evidence>
<dbReference type="Gene3D" id="3.40.50.2020">
    <property type="match status" value="1"/>
</dbReference>
<comment type="catalytic activity">
    <reaction evidence="14">
        <text>IMP + diphosphate = hypoxanthine + 5-phospho-alpha-D-ribose 1-diphosphate</text>
        <dbReference type="Rhea" id="RHEA:17973"/>
        <dbReference type="ChEBI" id="CHEBI:17368"/>
        <dbReference type="ChEBI" id="CHEBI:33019"/>
        <dbReference type="ChEBI" id="CHEBI:58017"/>
        <dbReference type="ChEBI" id="CHEBI:58053"/>
        <dbReference type="EC" id="2.4.2.8"/>
    </reaction>
    <physiologicalReaction direction="right-to-left" evidence="14">
        <dbReference type="Rhea" id="RHEA:17975"/>
    </physiologicalReaction>
</comment>
<dbReference type="PANTHER" id="PTHR43340:SF1">
    <property type="entry name" value="HYPOXANTHINE PHOSPHORIBOSYLTRANSFERASE"/>
    <property type="match status" value="1"/>
</dbReference>